<evidence type="ECO:0008006" key="6">
    <source>
        <dbReference type="Google" id="ProtNLM"/>
    </source>
</evidence>
<evidence type="ECO:0000313" key="4">
    <source>
        <dbReference type="EnsemblPlants" id="cds.evm.model.04.579"/>
    </source>
</evidence>
<dbReference type="InterPro" id="IPR012337">
    <property type="entry name" value="RNaseH-like_sf"/>
</dbReference>
<dbReference type="Proteomes" id="UP000596661">
    <property type="component" value="Chromosome 4"/>
</dbReference>
<evidence type="ECO:0000259" key="2">
    <source>
        <dbReference type="Pfam" id="PF13456"/>
    </source>
</evidence>
<dbReference type="EMBL" id="UZAU01000364">
    <property type="status" value="NOT_ANNOTATED_CDS"/>
    <property type="molecule type" value="Genomic_DNA"/>
</dbReference>
<name>A0A803PI06_CANSA</name>
<dbReference type="CDD" id="cd01650">
    <property type="entry name" value="RT_nLTR_like"/>
    <property type="match status" value="1"/>
</dbReference>
<protein>
    <recommendedName>
        <fullName evidence="6">Reverse transcriptase domain-containing protein</fullName>
    </recommendedName>
</protein>
<organism evidence="4 5">
    <name type="scientific">Cannabis sativa</name>
    <name type="common">Hemp</name>
    <name type="synonym">Marijuana</name>
    <dbReference type="NCBI Taxonomy" id="3483"/>
    <lineage>
        <taxon>Eukaryota</taxon>
        <taxon>Viridiplantae</taxon>
        <taxon>Streptophyta</taxon>
        <taxon>Embryophyta</taxon>
        <taxon>Tracheophyta</taxon>
        <taxon>Spermatophyta</taxon>
        <taxon>Magnoliopsida</taxon>
        <taxon>eudicotyledons</taxon>
        <taxon>Gunneridae</taxon>
        <taxon>Pentapetalae</taxon>
        <taxon>rosids</taxon>
        <taxon>fabids</taxon>
        <taxon>Rosales</taxon>
        <taxon>Cannabaceae</taxon>
        <taxon>Cannabis</taxon>
    </lineage>
</organism>
<dbReference type="Pfam" id="PF13456">
    <property type="entry name" value="RVT_3"/>
    <property type="match status" value="1"/>
</dbReference>
<evidence type="ECO:0000259" key="1">
    <source>
        <dbReference type="Pfam" id="PF00078"/>
    </source>
</evidence>
<dbReference type="PANTHER" id="PTHR33116">
    <property type="entry name" value="REVERSE TRANSCRIPTASE ZINC-BINDING DOMAIN-CONTAINING PROTEIN-RELATED-RELATED"/>
    <property type="match status" value="1"/>
</dbReference>
<dbReference type="CDD" id="cd06222">
    <property type="entry name" value="RNase_H_like"/>
    <property type="match status" value="1"/>
</dbReference>
<dbReference type="InterPro" id="IPR036397">
    <property type="entry name" value="RNaseH_sf"/>
</dbReference>
<dbReference type="PANTHER" id="PTHR33116:SF86">
    <property type="entry name" value="REVERSE TRANSCRIPTASE DOMAIN-CONTAINING PROTEIN"/>
    <property type="match status" value="1"/>
</dbReference>
<dbReference type="InterPro" id="IPR000477">
    <property type="entry name" value="RT_dom"/>
</dbReference>
<dbReference type="Pfam" id="PF13966">
    <property type="entry name" value="zf-RVT"/>
    <property type="match status" value="1"/>
</dbReference>
<dbReference type="Gramene" id="evm.model.04.579">
    <property type="protein sequence ID" value="cds.evm.model.04.579"/>
    <property type="gene ID" value="evm.TU.04.579"/>
</dbReference>
<reference evidence="4" key="1">
    <citation type="submission" date="2018-11" db="EMBL/GenBank/DDBJ databases">
        <authorList>
            <person name="Grassa J C."/>
        </authorList>
    </citation>
    <scope>NUCLEOTIDE SEQUENCE [LARGE SCALE GENOMIC DNA]</scope>
</reference>
<accession>A0A803PI06</accession>
<dbReference type="GO" id="GO:0004523">
    <property type="term" value="F:RNA-DNA hybrid ribonuclease activity"/>
    <property type="evidence" value="ECO:0007669"/>
    <property type="project" value="InterPro"/>
</dbReference>
<dbReference type="Pfam" id="PF00078">
    <property type="entry name" value="RVT_1"/>
    <property type="match status" value="1"/>
</dbReference>
<dbReference type="InterPro" id="IPR044730">
    <property type="entry name" value="RNase_H-like_dom_plant"/>
</dbReference>
<dbReference type="InterPro" id="IPR043502">
    <property type="entry name" value="DNA/RNA_pol_sf"/>
</dbReference>
<feature type="domain" description="Reverse transcriptase" evidence="1">
    <location>
        <begin position="109"/>
        <end position="310"/>
    </location>
</feature>
<sequence>MESHFNQLFSSMNPSEEDVNKALQGITNSLSELDKSLLAEEFSLDEIEKAFFQLPSDKAPGPDGFNSNFYKTNWTSVRNDVLKAATSFLNGNRDITPLNITLITLIPKVKRPTSLSEFRPISLCNIIYKVISKTIANRLKLVLNNLISPNQSAFLPDRLISDNIIIAQEAAHSIKLKTRVKKGWMAVKLDMAKAFDRVEWSFIDAILQNSNSPGDPLSPYLFLLCAEGFSSLLRQKERNKTLPGIKVARRAPAISHLLFADDSFLFCQASINSCNVIKEVLDVYERATGQKVNFQKSSLYISPNVELRDQTLISDFMGIPVRPSFEKYLGLPQHIGRTKKQLFHYLHDKVWGHLHNWRDKVFSKGGKETLLKSVIQAIPTYSMACFRIPVATCRSLESTMANFWWGINDNNRLKTHWQSWKKLCRPKKDGGLGFRSLVHFNQAMLAKQAWRILKQPNSTVSRILSARYYPQSSFLSSSTGHSPSFVWHHWIPGFRQITPLSLVPDRVASFITSSLSWDTDKIQSCYPPHVAQIILSIPLPLTPSQDDLIWELSSSGIYTVRSGYHLSFSTTGPPDIPSSSSPSPWWKILWHLSIPTKVKHFAFRATNQTLPTAQNLALRKIIKSPCCSRCGNHEESVSHALFYSHEIYTSFPKKDVDLFLCIAWFIWFNRNKALKGQPSDQAHVIVSLAQSFLADYNSSSSATILLGRPSLATAPTTWVPPAHGTLKLNVDAAVPKNGGRAGFGGVIRNSEGLVVAALAQPYFGGSSVATLEAKALLSLLRWCIDEHFMVQVVESDCKAVTDAIRHHKEDLSVFGDLILQIRETLSLFLAARIFHINRNANSLADKLEHWASGLDEVAIWIGDDPCNLVDFLSF</sequence>
<evidence type="ECO:0000259" key="3">
    <source>
        <dbReference type="Pfam" id="PF13966"/>
    </source>
</evidence>
<proteinExistence type="predicted"/>
<dbReference type="InterPro" id="IPR026960">
    <property type="entry name" value="RVT-Znf"/>
</dbReference>
<dbReference type="EnsemblPlants" id="evm.model.04.579">
    <property type="protein sequence ID" value="cds.evm.model.04.579"/>
    <property type="gene ID" value="evm.TU.04.579"/>
</dbReference>
<reference evidence="4" key="2">
    <citation type="submission" date="2021-03" db="UniProtKB">
        <authorList>
            <consortium name="EnsemblPlants"/>
        </authorList>
    </citation>
    <scope>IDENTIFICATION</scope>
</reference>
<dbReference type="InterPro" id="IPR002156">
    <property type="entry name" value="RNaseH_domain"/>
</dbReference>
<dbReference type="SUPFAM" id="SSF56672">
    <property type="entry name" value="DNA/RNA polymerases"/>
    <property type="match status" value="1"/>
</dbReference>
<dbReference type="Gene3D" id="3.30.420.10">
    <property type="entry name" value="Ribonuclease H-like superfamily/Ribonuclease H"/>
    <property type="match status" value="1"/>
</dbReference>
<keyword evidence="5" id="KW-1185">Reference proteome</keyword>
<dbReference type="OMA" id="HSETINH"/>
<feature type="domain" description="Reverse transcriptase zinc-binding" evidence="3">
    <location>
        <begin position="558"/>
        <end position="644"/>
    </location>
</feature>
<dbReference type="AlphaFoldDB" id="A0A803PI06"/>
<evidence type="ECO:0000313" key="5">
    <source>
        <dbReference type="Proteomes" id="UP000596661"/>
    </source>
</evidence>
<dbReference type="GO" id="GO:0003676">
    <property type="term" value="F:nucleic acid binding"/>
    <property type="evidence" value="ECO:0007669"/>
    <property type="project" value="InterPro"/>
</dbReference>
<dbReference type="SUPFAM" id="SSF53098">
    <property type="entry name" value="Ribonuclease H-like"/>
    <property type="match status" value="1"/>
</dbReference>
<feature type="domain" description="RNase H type-1" evidence="2">
    <location>
        <begin position="729"/>
        <end position="848"/>
    </location>
</feature>